<sequence>MAIQNPILSAALNSISLETVKKEMGPPNWSRSVVALDHINGNIICQNSGTINDNHCHNYDEWWVILEGEIDWVIEGRENNPVQAKTGDFVFVPALTFHHIFPKGGKPSIRLGMALPGQGHVHERPKRKIEIKMEE</sequence>
<accession>A0A2Z4AC18</accession>
<dbReference type="Gene3D" id="2.60.120.10">
    <property type="entry name" value="Jelly Rolls"/>
    <property type="match status" value="1"/>
</dbReference>
<reference evidence="2 3" key="1">
    <citation type="submission" date="2018-06" db="EMBL/GenBank/DDBJ databases">
        <title>Draft Genome Sequence of a Novel Marine Bacterium Related to the Verrucomicrobia.</title>
        <authorList>
            <person name="Vosseberg J."/>
            <person name="Martijn J."/>
            <person name="Ettema T.J.G."/>
        </authorList>
    </citation>
    <scope>NUCLEOTIDE SEQUENCE [LARGE SCALE GENOMIC DNA]</scope>
    <source>
        <strain evidence="2">TARA_B100001123</strain>
    </source>
</reference>
<dbReference type="CDD" id="cd02208">
    <property type="entry name" value="cupin_RmlC-like"/>
    <property type="match status" value="1"/>
</dbReference>
<protein>
    <recommendedName>
        <fullName evidence="1">Cupin type-2 domain-containing protein</fullName>
    </recommendedName>
</protein>
<dbReference type="KEGG" id="mtar:DF168_00661"/>
<dbReference type="SUPFAM" id="SSF51182">
    <property type="entry name" value="RmlC-like cupins"/>
    <property type="match status" value="1"/>
</dbReference>
<dbReference type="Proteomes" id="UP000247465">
    <property type="component" value="Chromosome"/>
</dbReference>
<organism evidence="2 3">
    <name type="scientific">Candidatus Moanibacter tarae</name>
    <dbReference type="NCBI Taxonomy" id="2200854"/>
    <lineage>
        <taxon>Bacteria</taxon>
        <taxon>Pseudomonadati</taxon>
        <taxon>Verrucomicrobiota</taxon>
        <taxon>Opitutia</taxon>
        <taxon>Puniceicoccales</taxon>
        <taxon>Puniceicoccales incertae sedis</taxon>
        <taxon>Candidatus Moanibacter</taxon>
    </lineage>
</organism>
<dbReference type="EMBL" id="CP029803">
    <property type="protein sequence ID" value="AWT59471.1"/>
    <property type="molecule type" value="Genomic_DNA"/>
</dbReference>
<gene>
    <name evidence="2" type="ORF">DF168_00661</name>
</gene>
<evidence type="ECO:0000313" key="3">
    <source>
        <dbReference type="Proteomes" id="UP000247465"/>
    </source>
</evidence>
<proteinExistence type="predicted"/>
<dbReference type="InterPro" id="IPR013096">
    <property type="entry name" value="Cupin_2"/>
</dbReference>
<dbReference type="InterPro" id="IPR014710">
    <property type="entry name" value="RmlC-like_jellyroll"/>
</dbReference>
<name>A0A2Z4AC18_9BACT</name>
<feature type="domain" description="Cupin type-2" evidence="1">
    <location>
        <begin position="49"/>
        <end position="106"/>
    </location>
</feature>
<evidence type="ECO:0000259" key="1">
    <source>
        <dbReference type="Pfam" id="PF07883"/>
    </source>
</evidence>
<evidence type="ECO:0000313" key="2">
    <source>
        <dbReference type="EMBL" id="AWT59471.1"/>
    </source>
</evidence>
<dbReference type="AlphaFoldDB" id="A0A2Z4AC18"/>
<dbReference type="Pfam" id="PF07883">
    <property type="entry name" value="Cupin_2"/>
    <property type="match status" value="1"/>
</dbReference>
<dbReference type="InterPro" id="IPR011051">
    <property type="entry name" value="RmlC_Cupin_sf"/>
</dbReference>